<name>D9THQ7_CALOO</name>
<sequence length="159" mass="16956">MRGVLCKVNIKDKKACEYQALVKANEPKTNSFKNCILAFLVGGAICDVGQAFLNLYSSFFPNDEAQVLTSITMIFLGAFLTGLGVYDKIGTFAGAGSIVPITGFANSIVSPAIEYKKEGFVFGVGSKMFLIAGPVLVYGISTSILVGLLYYLVKVFPGI</sequence>
<reference evidence="2 3" key="1">
    <citation type="journal article" date="2010" name="J. Bacteriol.">
        <title>Complete genome sequence of the cellulolytic thermophile Caldicellulosiruptor obsidiansis OB47T.</title>
        <authorList>
            <person name="Elkins J.G."/>
            <person name="Lochner A."/>
            <person name="Hamilton-Brehm S.D."/>
            <person name="Davenport K.W."/>
            <person name="Podar M."/>
            <person name="Brown S.D."/>
            <person name="Land M.L."/>
            <person name="Hauser L.J."/>
            <person name="Klingeman D.M."/>
            <person name="Raman B."/>
            <person name="Goodwin L.A."/>
            <person name="Tapia R."/>
            <person name="Meincke L.J."/>
            <person name="Detter J.C."/>
            <person name="Bruce D.C."/>
            <person name="Han C.S."/>
            <person name="Palumbo A.V."/>
            <person name="Cottingham R.W."/>
            <person name="Keller M."/>
            <person name="Graham D.E."/>
        </authorList>
    </citation>
    <scope>NUCLEOTIDE SEQUENCE [LARGE SCALE GENOMIC DNA]</scope>
    <source>
        <strain evidence="3">ATCC BAA-2073 / strain OB47</strain>
    </source>
</reference>
<feature type="transmembrane region" description="Helical" evidence="1">
    <location>
        <begin position="92"/>
        <end position="109"/>
    </location>
</feature>
<dbReference type="STRING" id="608506.COB47_2296"/>
<accession>D9THQ7</accession>
<dbReference type="HOGENOM" id="CLU_112786_0_1_9"/>
<dbReference type="eggNOG" id="ENOG5031DDD">
    <property type="taxonomic scope" value="Bacteria"/>
</dbReference>
<dbReference type="Pfam" id="PF03862">
    <property type="entry name" value="SpoVAC_SpoVAEB"/>
    <property type="match status" value="1"/>
</dbReference>
<keyword evidence="3" id="KW-1185">Reference proteome</keyword>
<feature type="transmembrane region" description="Helical" evidence="1">
    <location>
        <begin position="65"/>
        <end position="85"/>
    </location>
</feature>
<evidence type="ECO:0000313" key="3">
    <source>
        <dbReference type="Proteomes" id="UP000000347"/>
    </source>
</evidence>
<dbReference type="PANTHER" id="PTHR38450:SF1">
    <property type="entry name" value="STAGE V SPORULATION PROTEIN AC"/>
    <property type="match status" value="1"/>
</dbReference>
<dbReference type="InterPro" id="IPR005562">
    <property type="entry name" value="SpoVA"/>
</dbReference>
<dbReference type="KEGG" id="cob:COB47_2296"/>
<dbReference type="EMBL" id="CP002164">
    <property type="protein sequence ID" value="ADL43532.1"/>
    <property type="molecule type" value="Genomic_DNA"/>
</dbReference>
<dbReference type="PANTHER" id="PTHR38450">
    <property type="entry name" value="STAGE V SPORULATION PROTEIN AC-RELATED"/>
    <property type="match status" value="1"/>
</dbReference>
<evidence type="ECO:0000313" key="2">
    <source>
        <dbReference type="EMBL" id="ADL43532.1"/>
    </source>
</evidence>
<dbReference type="Proteomes" id="UP000000347">
    <property type="component" value="Chromosome"/>
</dbReference>
<feature type="transmembrane region" description="Helical" evidence="1">
    <location>
        <begin position="35"/>
        <end position="53"/>
    </location>
</feature>
<gene>
    <name evidence="2" type="ordered locus">COB47_2296</name>
</gene>
<keyword evidence="1" id="KW-1133">Transmembrane helix</keyword>
<keyword evidence="1" id="KW-0472">Membrane</keyword>
<keyword evidence="1" id="KW-0812">Transmembrane</keyword>
<feature type="transmembrane region" description="Helical" evidence="1">
    <location>
        <begin position="129"/>
        <end position="153"/>
    </location>
</feature>
<dbReference type="AlphaFoldDB" id="D9THQ7"/>
<evidence type="ECO:0000256" key="1">
    <source>
        <dbReference type="SAM" id="Phobius"/>
    </source>
</evidence>
<proteinExistence type="predicted"/>
<dbReference type="InterPro" id="IPR014203">
    <property type="entry name" value="Spore_V_AC"/>
</dbReference>
<protein>
    <submittedName>
        <fullName evidence="2">Stage V sporulation protein AC</fullName>
    </submittedName>
</protein>
<dbReference type="NCBIfam" id="TIGR02838">
    <property type="entry name" value="spore_V_AC"/>
    <property type="match status" value="1"/>
</dbReference>
<organism evidence="2 3">
    <name type="scientific">Caldicellulosiruptor obsidiansis (strain ATCC BAA-2073 / JCM 16842 / OB47)</name>
    <dbReference type="NCBI Taxonomy" id="608506"/>
    <lineage>
        <taxon>Bacteria</taxon>
        <taxon>Bacillati</taxon>
        <taxon>Bacillota</taxon>
        <taxon>Bacillota incertae sedis</taxon>
        <taxon>Caldicellulosiruptorales</taxon>
        <taxon>Caldicellulosiruptoraceae</taxon>
        <taxon>Caldicellulosiruptor</taxon>
    </lineage>
</organism>